<evidence type="ECO:0000313" key="3">
    <source>
        <dbReference type="Proteomes" id="UP000006431"/>
    </source>
</evidence>
<comment type="caution">
    <text evidence="2">The sequence shown here is derived from an EMBL/GenBank/DDBJ whole genome shotgun (WGS) entry which is preliminary data.</text>
</comment>
<dbReference type="Proteomes" id="UP000006431">
    <property type="component" value="Unassembled WGS sequence"/>
</dbReference>
<accession>B6BIK4</accession>
<feature type="transmembrane region" description="Helical" evidence="1">
    <location>
        <begin position="6"/>
        <end position="30"/>
    </location>
</feature>
<keyword evidence="1" id="KW-0812">Transmembrane</keyword>
<accession>H1FVX7</accession>
<proteinExistence type="predicted"/>
<dbReference type="HOGENOM" id="CLU_3277657_0_0_7"/>
<name>B6BIK4_SULGG</name>
<dbReference type="STRING" id="929558.SMGD1_1836"/>
<keyword evidence="1" id="KW-0472">Membrane</keyword>
<gene>
    <name evidence="2" type="ORF">SMGD1_1836</name>
</gene>
<evidence type="ECO:0000313" key="2">
    <source>
        <dbReference type="EMBL" id="EHP30359.1"/>
    </source>
</evidence>
<sequence length="41" mass="4288">MFGDVLIVPAVVMIIGASFFFLIASLVGLLSDGFVSENKIG</sequence>
<organism evidence="2 3">
    <name type="scientific">Sulfurimonas gotlandica (strain DSM 19862 / JCM 16533 / GD1)</name>
    <dbReference type="NCBI Taxonomy" id="929558"/>
    <lineage>
        <taxon>Bacteria</taxon>
        <taxon>Pseudomonadati</taxon>
        <taxon>Campylobacterota</taxon>
        <taxon>Epsilonproteobacteria</taxon>
        <taxon>Campylobacterales</taxon>
        <taxon>Sulfurimonadaceae</taxon>
        <taxon>Sulfurimonas</taxon>
    </lineage>
</organism>
<evidence type="ECO:0000256" key="1">
    <source>
        <dbReference type="SAM" id="Phobius"/>
    </source>
</evidence>
<dbReference type="PATRIC" id="fig|929558.5.peg.1831"/>
<protein>
    <submittedName>
        <fullName evidence="2">Uncharacterized protein</fullName>
    </submittedName>
</protein>
<dbReference type="AlphaFoldDB" id="B6BIK4"/>
<dbReference type="RefSeq" id="WP_008335523.1">
    <property type="nucleotide sequence ID" value="NZ_AFRZ01000001.1"/>
</dbReference>
<reference evidence="2 3" key="1">
    <citation type="journal article" date="2012" name="Proc. Natl. Acad. Sci. U.S.A.">
        <title>Genome and physiology of a model Epsilonproteobacterium responsible for sulfide detoxification in marine oxygen depletion zones.</title>
        <authorList>
            <person name="Grote J."/>
            <person name="Schott T."/>
            <person name="Bruckner C.G."/>
            <person name="Glockner F.O."/>
            <person name="Jost G."/>
            <person name="Teeling H."/>
            <person name="Labrenz M."/>
            <person name="Jurgens K."/>
        </authorList>
    </citation>
    <scope>NUCLEOTIDE SEQUENCE [LARGE SCALE GENOMIC DNA]</scope>
    <source>
        <strain evidence="2 3">GD1</strain>
    </source>
</reference>
<dbReference type="EMBL" id="AFRZ01000001">
    <property type="protein sequence ID" value="EHP30359.1"/>
    <property type="molecule type" value="Genomic_DNA"/>
</dbReference>
<keyword evidence="1" id="KW-1133">Transmembrane helix</keyword>
<keyword evidence="3" id="KW-1185">Reference proteome</keyword>